<organism evidence="1 2">
    <name type="scientific">Escherichia phage bob</name>
    <dbReference type="NCBI Taxonomy" id="2696386"/>
    <lineage>
        <taxon>Viruses</taxon>
        <taxon>Duplodnaviria</taxon>
        <taxon>Heunggongvirae</taxon>
        <taxon>Uroviricota</taxon>
        <taxon>Caudoviricetes</taxon>
        <taxon>Dhillonvirus</taxon>
        <taxon>Dhillonvirus bob</taxon>
    </lineage>
</organism>
<evidence type="ECO:0000313" key="2">
    <source>
        <dbReference type="Proteomes" id="UP000467210"/>
    </source>
</evidence>
<reference evidence="2" key="1">
    <citation type="submission" date="2019-12" db="EMBL/GenBank/DDBJ databases">
        <authorList>
            <person name="Olsen N.S."/>
            <person name="Junco L.M.F."/>
            <person name="Kot W."/>
            <person name="Hansen L.H."/>
        </authorList>
    </citation>
    <scope>NUCLEOTIDE SEQUENCE [LARGE SCALE GENOMIC DNA]</scope>
</reference>
<dbReference type="EMBL" id="MN850628">
    <property type="protein sequence ID" value="QHZ59668.1"/>
    <property type="molecule type" value="Genomic_DNA"/>
</dbReference>
<keyword evidence="2" id="KW-1185">Reference proteome</keyword>
<evidence type="ECO:0000313" key="1">
    <source>
        <dbReference type="EMBL" id="QHZ59668.1"/>
    </source>
</evidence>
<accession>A0A6C0R0K3</accession>
<dbReference type="Proteomes" id="UP000467210">
    <property type="component" value="Segment"/>
</dbReference>
<gene>
    <name evidence="1" type="ORF">bob_59</name>
</gene>
<name>A0A6C0R0K3_9CAUD</name>
<protein>
    <submittedName>
        <fullName evidence="1">Uncharacterized protein</fullName>
    </submittedName>
</protein>
<sequence>MLRLRADYLERFLTIRANVRASPVRFARIADCTQHRVLKLGPKGYRLRVSLAPHAFNRITRKPYVFRQYVSRSLVLLARLRWAFRFVNAGVLIAAFRRRPNVIRERALHHVRHSVKVEAQVFSELQERCHAATIAQSQFARLTDLA</sequence>
<proteinExistence type="predicted"/>